<dbReference type="InterPro" id="IPR016181">
    <property type="entry name" value="Acyl_CoA_acyltransferase"/>
</dbReference>
<dbReference type="HOGENOM" id="CLU_081840_3_0_6"/>
<keyword evidence="2" id="KW-0808">Transferase</keyword>
<dbReference type="OrthoDB" id="9797178at2"/>
<dbReference type="PROSITE" id="PS51186">
    <property type="entry name" value="GNAT"/>
    <property type="match status" value="1"/>
</dbReference>
<feature type="domain" description="N-acetyltransferase" evidence="1">
    <location>
        <begin position="6"/>
        <end position="159"/>
    </location>
</feature>
<dbReference type="Proteomes" id="UP000034085">
    <property type="component" value="Chromosome"/>
</dbReference>
<dbReference type="SUPFAM" id="SSF55729">
    <property type="entry name" value="Acyl-CoA N-acyltransferases (Nat)"/>
    <property type="match status" value="1"/>
</dbReference>
<evidence type="ECO:0000259" key="1">
    <source>
        <dbReference type="PROSITE" id="PS51186"/>
    </source>
</evidence>
<evidence type="ECO:0000313" key="2">
    <source>
        <dbReference type="EMBL" id="AKE58510.1"/>
    </source>
</evidence>
<sequence>MTTHNFTFHITDERDAGDIREVETRAFGYGKEAELVASLLEDESARPTLSLLARHEGKAVGHILFTRATFKGEMESPLMHILAPLAVIPEYQGRGVGGLLIRTGLAHLRLMGCQRVFVLGHATYYPRHGFEPYAGDNGYPAPYPIPDEHKACWMMQSLSAQPFDRAGDIQCAQALMKPEHWRE</sequence>
<dbReference type="CDD" id="cd04301">
    <property type="entry name" value="NAT_SF"/>
    <property type="match status" value="1"/>
</dbReference>
<accession>A0A0F6REF7</accession>
<dbReference type="EMBL" id="CP011132">
    <property type="protein sequence ID" value="AKE58510.1"/>
    <property type="molecule type" value="Genomic_DNA"/>
</dbReference>
<dbReference type="KEGG" id="cama:F384_04775"/>
<reference evidence="2 3" key="1">
    <citation type="journal article" date="2013" name="Appl. Microbiol. Biotechnol.">
        <title>Glycerol assimilation and production of 1,3-propanediol by Citrobacter amalonaticus Y19.</title>
        <authorList>
            <person name="Ainala S.K."/>
            <person name="Ashok S."/>
            <person name="Ko Y."/>
            <person name="Park S."/>
        </authorList>
    </citation>
    <scope>NUCLEOTIDE SEQUENCE [LARGE SCALE GENOMIC DNA]</scope>
    <source>
        <strain evidence="2 3">Y19</strain>
    </source>
</reference>
<name>A0A0F6REF7_CITAM</name>
<organism evidence="2 3">
    <name type="scientific">Citrobacter amalonaticus Y19</name>
    <dbReference type="NCBI Taxonomy" id="1261127"/>
    <lineage>
        <taxon>Bacteria</taxon>
        <taxon>Pseudomonadati</taxon>
        <taxon>Pseudomonadota</taxon>
        <taxon>Gammaproteobacteria</taxon>
        <taxon>Enterobacterales</taxon>
        <taxon>Enterobacteriaceae</taxon>
        <taxon>Citrobacter</taxon>
    </lineage>
</organism>
<gene>
    <name evidence="2" type="ORF">F384_04775</name>
</gene>
<protein>
    <submittedName>
        <fullName evidence="2">Acetyltransferase</fullName>
    </submittedName>
</protein>
<dbReference type="Pfam" id="PF00583">
    <property type="entry name" value="Acetyltransf_1"/>
    <property type="match status" value="1"/>
</dbReference>
<dbReference type="GO" id="GO:0016747">
    <property type="term" value="F:acyltransferase activity, transferring groups other than amino-acyl groups"/>
    <property type="evidence" value="ECO:0007669"/>
    <property type="project" value="InterPro"/>
</dbReference>
<dbReference type="AlphaFoldDB" id="A0A0F6REF7"/>
<dbReference type="PATRIC" id="fig|1261127.3.peg.974"/>
<dbReference type="Gene3D" id="3.40.630.30">
    <property type="match status" value="1"/>
</dbReference>
<proteinExistence type="predicted"/>
<evidence type="ECO:0000313" key="3">
    <source>
        <dbReference type="Proteomes" id="UP000034085"/>
    </source>
</evidence>
<dbReference type="InterPro" id="IPR000182">
    <property type="entry name" value="GNAT_dom"/>
</dbReference>